<proteinExistence type="predicted"/>
<accession>A0A5K7ZLI3</accession>
<dbReference type="Proteomes" id="UP000425960">
    <property type="component" value="Chromosome"/>
</dbReference>
<evidence type="ECO:0000313" key="2">
    <source>
        <dbReference type="Proteomes" id="UP000425960"/>
    </source>
</evidence>
<dbReference type="KEGG" id="dov:DSCO28_28500"/>
<dbReference type="AlphaFoldDB" id="A0A5K7ZLI3"/>
<evidence type="ECO:0000313" key="1">
    <source>
        <dbReference type="EMBL" id="BBO82284.1"/>
    </source>
</evidence>
<gene>
    <name evidence="1" type="ORF">DSCO28_28500</name>
</gene>
<name>A0A5K7ZLI3_9BACT</name>
<organism evidence="1 2">
    <name type="scientific">Desulfosarcina ovata subsp. sediminis</name>
    <dbReference type="NCBI Taxonomy" id="885957"/>
    <lineage>
        <taxon>Bacteria</taxon>
        <taxon>Pseudomonadati</taxon>
        <taxon>Thermodesulfobacteriota</taxon>
        <taxon>Desulfobacteria</taxon>
        <taxon>Desulfobacterales</taxon>
        <taxon>Desulfosarcinaceae</taxon>
        <taxon>Desulfosarcina</taxon>
    </lineage>
</organism>
<reference evidence="1 2" key="1">
    <citation type="submission" date="2019-11" db="EMBL/GenBank/DDBJ databases">
        <title>Comparative genomics of hydrocarbon-degrading Desulfosarcina strains.</title>
        <authorList>
            <person name="Watanabe M."/>
            <person name="Kojima H."/>
            <person name="Fukui M."/>
        </authorList>
    </citation>
    <scope>NUCLEOTIDE SEQUENCE [LARGE SCALE GENOMIC DNA]</scope>
    <source>
        <strain evidence="1 2">28bB2T</strain>
    </source>
</reference>
<sequence>MVPSARRPRFLGKQYLKTGAVKASIDNPSVSINASGAARTDSVGGSFSRYGRSFQKQSGRTDQCRREPVLLKTDMEEEG</sequence>
<protein>
    <submittedName>
        <fullName evidence="1">Uncharacterized protein</fullName>
    </submittedName>
</protein>
<dbReference type="EMBL" id="AP021876">
    <property type="protein sequence ID" value="BBO82284.1"/>
    <property type="molecule type" value="Genomic_DNA"/>
</dbReference>